<evidence type="ECO:0000313" key="2">
    <source>
        <dbReference type="EMBL" id="KJV08734.1"/>
    </source>
</evidence>
<dbReference type="RefSeq" id="WP_045776727.1">
    <property type="nucleotide sequence ID" value="NZ_LAJY01000466.1"/>
</dbReference>
<gene>
    <name evidence="2" type="ORF">VZ95_15860</name>
</gene>
<protein>
    <recommendedName>
        <fullName evidence="4">ATP synthase protein I</fullName>
    </recommendedName>
</protein>
<sequence>MTGPHEGEDTRDDAFAQRLASLEAERQGKPAAQGKGKGDLGVGARVGVDLVSGVLLGAGLGYGIDLYAGTKPWGLIVCFMLGAAAGFLNVYRFLNGQDAGVGYRRKTPDQQPPKREE</sequence>
<keyword evidence="1" id="KW-0472">Membrane</keyword>
<evidence type="ECO:0000256" key="1">
    <source>
        <dbReference type="SAM" id="Phobius"/>
    </source>
</evidence>
<dbReference type="AlphaFoldDB" id="A0A0F3IT15"/>
<dbReference type="Proteomes" id="UP000033774">
    <property type="component" value="Unassembled WGS sequence"/>
</dbReference>
<dbReference type="EMBL" id="LAJY01000466">
    <property type="protein sequence ID" value="KJV08734.1"/>
    <property type="molecule type" value="Genomic_DNA"/>
</dbReference>
<reference evidence="2 3" key="1">
    <citation type="submission" date="2015-03" db="EMBL/GenBank/DDBJ databases">
        <title>Draft genome sequence of Elstera litoralis.</title>
        <authorList>
            <person name="Rahalkar M.C."/>
            <person name="Dhakephalkar P.K."/>
            <person name="Pore S.D."/>
            <person name="Arora P."/>
            <person name="Kapse N.G."/>
            <person name="Pandit P.S."/>
        </authorList>
    </citation>
    <scope>NUCLEOTIDE SEQUENCE [LARGE SCALE GENOMIC DNA]</scope>
    <source>
        <strain evidence="2 3">Dia-1</strain>
    </source>
</reference>
<evidence type="ECO:0000313" key="3">
    <source>
        <dbReference type="Proteomes" id="UP000033774"/>
    </source>
</evidence>
<comment type="caution">
    <text evidence="2">The sequence shown here is derived from an EMBL/GenBank/DDBJ whole genome shotgun (WGS) entry which is preliminary data.</text>
</comment>
<keyword evidence="3" id="KW-1185">Reference proteome</keyword>
<keyword evidence="1" id="KW-1133">Transmembrane helix</keyword>
<dbReference type="Pfam" id="PF09527">
    <property type="entry name" value="ATPase_gene1"/>
    <property type="match status" value="1"/>
</dbReference>
<keyword evidence="1" id="KW-0812">Transmembrane</keyword>
<feature type="transmembrane region" description="Helical" evidence="1">
    <location>
        <begin position="73"/>
        <end position="94"/>
    </location>
</feature>
<name>A0A0F3IT15_9PROT</name>
<accession>A0A0F3IT15</accession>
<dbReference type="InterPro" id="IPR032820">
    <property type="entry name" value="ATPase_put"/>
</dbReference>
<proteinExistence type="predicted"/>
<organism evidence="2 3">
    <name type="scientific">Elstera litoralis</name>
    <dbReference type="NCBI Taxonomy" id="552518"/>
    <lineage>
        <taxon>Bacteria</taxon>
        <taxon>Pseudomonadati</taxon>
        <taxon>Pseudomonadota</taxon>
        <taxon>Alphaproteobacteria</taxon>
        <taxon>Rhodospirillales</taxon>
        <taxon>Rhodospirillaceae</taxon>
        <taxon>Elstera</taxon>
    </lineage>
</organism>
<evidence type="ECO:0008006" key="4">
    <source>
        <dbReference type="Google" id="ProtNLM"/>
    </source>
</evidence>